<organism evidence="4 5">
    <name type="scientific">Halovenus salina</name>
    <dbReference type="NCBI Taxonomy" id="1510225"/>
    <lineage>
        <taxon>Archaea</taxon>
        <taxon>Methanobacteriati</taxon>
        <taxon>Methanobacteriota</taxon>
        <taxon>Stenosarchaea group</taxon>
        <taxon>Halobacteria</taxon>
        <taxon>Halobacteriales</taxon>
        <taxon>Haloarculaceae</taxon>
        <taxon>Halovenus</taxon>
    </lineage>
</organism>
<keyword evidence="5" id="KW-1185">Reference proteome</keyword>
<dbReference type="PANTHER" id="PTHR46470">
    <property type="entry name" value="N-ACYLNEURAMINATE-9-PHOSPHATASE"/>
    <property type="match status" value="1"/>
</dbReference>
<reference evidence="4 5" key="1">
    <citation type="journal article" date="2019" name="Int. J. Syst. Evol. Microbiol.">
        <title>The Global Catalogue of Microorganisms (GCM) 10K type strain sequencing project: providing services to taxonomists for standard genome sequencing and annotation.</title>
        <authorList>
            <consortium name="The Broad Institute Genomics Platform"/>
            <consortium name="The Broad Institute Genome Sequencing Center for Infectious Disease"/>
            <person name="Wu L."/>
            <person name="Ma J."/>
        </authorList>
    </citation>
    <scope>NUCLEOTIDE SEQUENCE [LARGE SCALE GENOMIC DNA]</scope>
    <source>
        <strain evidence="4 5">JCM 30072</strain>
    </source>
</reference>
<dbReference type="PANTHER" id="PTHR46470:SF2">
    <property type="entry name" value="GLYCERALDEHYDE 3-PHOSPHATE PHOSPHATASE"/>
    <property type="match status" value="1"/>
</dbReference>
<keyword evidence="2 4" id="KW-0378">Hydrolase</keyword>
<dbReference type="Proteomes" id="UP001596445">
    <property type="component" value="Unassembled WGS sequence"/>
</dbReference>
<dbReference type="EC" id="3.1.3.-" evidence="4"/>
<dbReference type="SUPFAM" id="SSF56784">
    <property type="entry name" value="HAD-like"/>
    <property type="match status" value="1"/>
</dbReference>
<dbReference type="Pfam" id="PF13242">
    <property type="entry name" value="Hydrolase_like"/>
    <property type="match status" value="1"/>
</dbReference>
<dbReference type="EMBL" id="JBHSZI010000001">
    <property type="protein sequence ID" value="MFC7056979.1"/>
    <property type="molecule type" value="Genomic_DNA"/>
</dbReference>
<accession>A0ABD5W009</accession>
<gene>
    <name evidence="4" type="ORF">ACFQQG_00790</name>
</gene>
<keyword evidence="3" id="KW-0460">Magnesium</keyword>
<name>A0ABD5W009_9EURY</name>
<evidence type="ECO:0000256" key="3">
    <source>
        <dbReference type="ARBA" id="ARBA00022842"/>
    </source>
</evidence>
<dbReference type="Gene3D" id="3.40.50.1000">
    <property type="entry name" value="HAD superfamily/HAD-like"/>
    <property type="match status" value="1"/>
</dbReference>
<sequence length="97" mass="10317">MQSQKLDSLGVDCFETVVHAGYDAPAKPSPEPFEMALSTIETPPERAIYVGNSLGADVAGAHNTGMTAAWLADGTDEPEPVPEYSLDSPRDVLDILE</sequence>
<dbReference type="GO" id="GO:0016787">
    <property type="term" value="F:hydrolase activity"/>
    <property type="evidence" value="ECO:0007669"/>
    <property type="project" value="UniProtKB-KW"/>
</dbReference>
<comment type="caution">
    <text evidence="4">The sequence shown here is derived from an EMBL/GenBank/DDBJ whole genome shotgun (WGS) entry which is preliminary data.</text>
</comment>
<evidence type="ECO:0000313" key="4">
    <source>
        <dbReference type="EMBL" id="MFC7056979.1"/>
    </source>
</evidence>
<dbReference type="InterPro" id="IPR051400">
    <property type="entry name" value="HAD-like_hydrolase"/>
</dbReference>
<dbReference type="AlphaFoldDB" id="A0ABD5W009"/>
<dbReference type="GO" id="GO:0046872">
    <property type="term" value="F:metal ion binding"/>
    <property type="evidence" value="ECO:0007669"/>
    <property type="project" value="UniProtKB-KW"/>
</dbReference>
<dbReference type="InterPro" id="IPR036412">
    <property type="entry name" value="HAD-like_sf"/>
</dbReference>
<evidence type="ECO:0000256" key="1">
    <source>
        <dbReference type="ARBA" id="ARBA00022723"/>
    </source>
</evidence>
<evidence type="ECO:0000313" key="5">
    <source>
        <dbReference type="Proteomes" id="UP001596445"/>
    </source>
</evidence>
<keyword evidence="1" id="KW-0479">Metal-binding</keyword>
<dbReference type="RefSeq" id="WP_382183675.1">
    <property type="nucleotide sequence ID" value="NZ_JBHSZI010000001.1"/>
</dbReference>
<protein>
    <submittedName>
        <fullName evidence="4">HAD family hydrolase</fullName>
        <ecNumber evidence="4">3.1.3.-</ecNumber>
    </submittedName>
</protein>
<dbReference type="InterPro" id="IPR023214">
    <property type="entry name" value="HAD_sf"/>
</dbReference>
<proteinExistence type="predicted"/>
<evidence type="ECO:0000256" key="2">
    <source>
        <dbReference type="ARBA" id="ARBA00022801"/>
    </source>
</evidence>